<evidence type="ECO:0000256" key="7">
    <source>
        <dbReference type="ARBA" id="ARBA00023136"/>
    </source>
</evidence>
<evidence type="ECO:0000256" key="6">
    <source>
        <dbReference type="ARBA" id="ARBA00022989"/>
    </source>
</evidence>
<evidence type="ECO:0000256" key="3">
    <source>
        <dbReference type="ARBA" id="ARBA00022448"/>
    </source>
</evidence>
<feature type="transmembrane region" description="Helical" evidence="9">
    <location>
        <begin position="113"/>
        <end position="135"/>
    </location>
</feature>
<evidence type="ECO:0000256" key="5">
    <source>
        <dbReference type="ARBA" id="ARBA00022692"/>
    </source>
</evidence>
<dbReference type="Gene3D" id="1.10.1760.20">
    <property type="match status" value="1"/>
</dbReference>
<sequence>MKTKDLTTVALMTAVLLILGVIPGIPLGFIPVPIVLQNTGVLLAGLLLGPKRGTLSVLLLLLLAAVGLPVLSGGRGGLPVLIGPTGGYLLGWLLTPLLIHLGLTLLKKQPRPALQLLICWLAGVLCVDLIGSLWLTIQSNMPLVPALLSNLVFIPGDTLKVILAFTMAKSLQAHSLFRKTSN</sequence>
<comment type="caution">
    <text evidence="10">The sequence shown here is derived from an EMBL/GenBank/DDBJ whole genome shotgun (WGS) entry which is preliminary data.</text>
</comment>
<keyword evidence="7 8" id="KW-0472">Membrane</keyword>
<evidence type="ECO:0000313" key="11">
    <source>
        <dbReference type="Proteomes" id="UP001055149"/>
    </source>
</evidence>
<dbReference type="PANTHER" id="PTHR34295:SF4">
    <property type="entry name" value="BIOTIN TRANSPORTER BIOY-RELATED"/>
    <property type="match status" value="1"/>
</dbReference>
<comment type="subcellular location">
    <subcellularLocation>
        <location evidence="1 8">Cell membrane</location>
        <topology evidence="1 8">Multi-pass membrane protein</topology>
    </subcellularLocation>
</comment>
<feature type="transmembrane region" description="Helical" evidence="9">
    <location>
        <begin position="86"/>
        <end position="106"/>
    </location>
</feature>
<evidence type="ECO:0000256" key="4">
    <source>
        <dbReference type="ARBA" id="ARBA00022475"/>
    </source>
</evidence>
<gene>
    <name evidence="10" type="ORF">LPAF129_11110</name>
</gene>
<evidence type="ECO:0000256" key="2">
    <source>
        <dbReference type="ARBA" id="ARBA00010692"/>
    </source>
</evidence>
<feature type="transmembrane region" description="Helical" evidence="9">
    <location>
        <begin position="55"/>
        <end position="74"/>
    </location>
</feature>
<comment type="similarity">
    <text evidence="2 8">Belongs to the BioY family.</text>
</comment>
<keyword evidence="3 8" id="KW-0813">Transport</keyword>
<evidence type="ECO:0000256" key="8">
    <source>
        <dbReference type="PIRNR" id="PIRNR016661"/>
    </source>
</evidence>
<keyword evidence="11" id="KW-1185">Reference proteome</keyword>
<keyword evidence="6 9" id="KW-1133">Transmembrane helix</keyword>
<evidence type="ECO:0000313" key="10">
    <source>
        <dbReference type="EMBL" id="GKS81425.1"/>
    </source>
</evidence>
<protein>
    <recommendedName>
        <fullName evidence="8">Biotin transporter</fullName>
    </recommendedName>
</protein>
<organism evidence="10 11">
    <name type="scientific">Ligilactobacillus pabuli</name>
    <dbReference type="NCBI Taxonomy" id="2886039"/>
    <lineage>
        <taxon>Bacteria</taxon>
        <taxon>Bacillati</taxon>
        <taxon>Bacillota</taxon>
        <taxon>Bacilli</taxon>
        <taxon>Lactobacillales</taxon>
        <taxon>Lactobacillaceae</taxon>
        <taxon>Ligilactobacillus</taxon>
    </lineage>
</organism>
<proteinExistence type="inferred from homology"/>
<name>A0ABQ5JHG4_9LACO</name>
<dbReference type="RefSeq" id="WP_244055173.1">
    <property type="nucleotide sequence ID" value="NZ_BQXH01000009.1"/>
</dbReference>
<dbReference type="InterPro" id="IPR003784">
    <property type="entry name" value="BioY"/>
</dbReference>
<evidence type="ECO:0000256" key="1">
    <source>
        <dbReference type="ARBA" id="ARBA00004651"/>
    </source>
</evidence>
<reference evidence="10" key="1">
    <citation type="journal article" date="2022" name="Int. J. Syst. Evol. Microbiol.">
        <title>A novel species of lactic acid bacteria, Ligilactobacillus pabuli sp. nov., isolated from alfalfa silage.</title>
        <authorList>
            <person name="Tohno M."/>
            <person name="Tanizawa Y."/>
            <person name="Sawada H."/>
            <person name="Sakamoto M."/>
            <person name="Ohkuma M."/>
            <person name="Kobayashi H."/>
        </authorList>
    </citation>
    <scope>NUCLEOTIDE SEQUENCE</scope>
    <source>
        <strain evidence="10">AF129</strain>
    </source>
</reference>
<feature type="transmembrane region" description="Helical" evidence="9">
    <location>
        <begin position="147"/>
        <end position="168"/>
    </location>
</feature>
<dbReference type="Proteomes" id="UP001055149">
    <property type="component" value="Unassembled WGS sequence"/>
</dbReference>
<keyword evidence="5 9" id="KW-0812">Transmembrane</keyword>
<keyword evidence="4 8" id="KW-1003">Cell membrane</keyword>
<dbReference type="PIRSF" id="PIRSF016661">
    <property type="entry name" value="BioY"/>
    <property type="match status" value="1"/>
</dbReference>
<evidence type="ECO:0000256" key="9">
    <source>
        <dbReference type="SAM" id="Phobius"/>
    </source>
</evidence>
<dbReference type="EMBL" id="BQXH01000009">
    <property type="protein sequence ID" value="GKS81425.1"/>
    <property type="molecule type" value="Genomic_DNA"/>
</dbReference>
<dbReference type="PANTHER" id="PTHR34295">
    <property type="entry name" value="BIOTIN TRANSPORTER BIOY"/>
    <property type="match status" value="1"/>
</dbReference>
<dbReference type="Pfam" id="PF02632">
    <property type="entry name" value="BioY"/>
    <property type="match status" value="1"/>
</dbReference>
<accession>A0ABQ5JHG4</accession>